<name>A0AAW5BWC4_9FIRM</name>
<dbReference type="Proteomes" id="UP001299608">
    <property type="component" value="Unassembled WGS sequence"/>
</dbReference>
<feature type="transmembrane region" description="Helical" evidence="5">
    <location>
        <begin position="353"/>
        <end position="375"/>
    </location>
</feature>
<feature type="transmembrane region" description="Helical" evidence="5">
    <location>
        <begin position="183"/>
        <end position="212"/>
    </location>
</feature>
<keyword evidence="4 5" id="KW-0472">Membrane</keyword>
<proteinExistence type="predicted"/>
<feature type="transmembrane region" description="Helical" evidence="5">
    <location>
        <begin position="158"/>
        <end position="176"/>
    </location>
</feature>
<dbReference type="PANTHER" id="PTHR37422">
    <property type="entry name" value="TEICHURONIC ACID BIOSYNTHESIS PROTEIN TUAE"/>
    <property type="match status" value="1"/>
</dbReference>
<dbReference type="InterPro" id="IPR051533">
    <property type="entry name" value="WaaL-like"/>
</dbReference>
<evidence type="ECO:0000256" key="3">
    <source>
        <dbReference type="ARBA" id="ARBA00022989"/>
    </source>
</evidence>
<gene>
    <name evidence="7" type="ORF">L0N08_22410</name>
</gene>
<evidence type="ECO:0000313" key="8">
    <source>
        <dbReference type="Proteomes" id="UP001299608"/>
    </source>
</evidence>
<protein>
    <submittedName>
        <fullName evidence="7">O-antigen ligase family protein</fullName>
    </submittedName>
</protein>
<sequence length="401" mass="46919">MKLEIKIDRVLLIFYLLALLAFPYYANSLYKWINMITTVIFFLFECRSLLKYRLIRNIIRKNQYISWLLIVAFLVMFASFWSEDLWASLNKAIVMWMTIIGQFAVIIWVKNDDKRLQILINIILVIAVIVFLRVVLITPFFAYGYQNIFSSITGYDKNAFSMMGAFLSINALYFFYKTNKKQYIFLWGIMLAMAIVGASRKGALIAIMAVPMMVYLKNKPFKKVFYVLLFVILAIVGIYFMMTNDKMYALVGQRLYILYLSIIEKGSSDGSLVERTIMIKKAIELFESKSILGWGTDGFAIQSQSFFGKYVYSHCNYTELLCNFGIVGFIIYYYYPVIFIINSLKQVVKHNITFIYSFVVFVFYIVFEYGFVSYYEPFHYLMKTLAVLAILCQGEKNSNEY</sequence>
<dbReference type="InterPro" id="IPR007016">
    <property type="entry name" value="O-antigen_ligase-rel_domated"/>
</dbReference>
<feature type="transmembrane region" description="Helical" evidence="5">
    <location>
        <begin position="93"/>
        <end position="109"/>
    </location>
</feature>
<reference evidence="7" key="1">
    <citation type="submission" date="2022-01" db="EMBL/GenBank/DDBJ databases">
        <title>Collection of gut derived symbiotic bacterial strains cultured from healthy donors.</title>
        <authorList>
            <person name="Lin H."/>
            <person name="Kohout C."/>
            <person name="Waligurski E."/>
            <person name="Pamer E.G."/>
        </authorList>
    </citation>
    <scope>NUCLEOTIDE SEQUENCE</scope>
    <source>
        <strain evidence="7">DFI.6.55</strain>
    </source>
</reference>
<keyword evidence="3 5" id="KW-1133">Transmembrane helix</keyword>
<accession>A0AAW5BWC4</accession>
<keyword evidence="2 5" id="KW-0812">Transmembrane</keyword>
<feature type="transmembrane region" description="Helical" evidence="5">
    <location>
        <begin position="320"/>
        <end position="341"/>
    </location>
</feature>
<organism evidence="7 8">
    <name type="scientific">Enterocloster aldenensis</name>
    <dbReference type="NCBI Taxonomy" id="358742"/>
    <lineage>
        <taxon>Bacteria</taxon>
        <taxon>Bacillati</taxon>
        <taxon>Bacillota</taxon>
        <taxon>Clostridia</taxon>
        <taxon>Lachnospirales</taxon>
        <taxon>Lachnospiraceae</taxon>
        <taxon>Enterocloster</taxon>
    </lineage>
</organism>
<comment type="caution">
    <text evidence="7">The sequence shown here is derived from an EMBL/GenBank/DDBJ whole genome shotgun (WGS) entry which is preliminary data.</text>
</comment>
<evidence type="ECO:0000256" key="5">
    <source>
        <dbReference type="SAM" id="Phobius"/>
    </source>
</evidence>
<feature type="transmembrane region" description="Helical" evidence="5">
    <location>
        <begin position="118"/>
        <end position="146"/>
    </location>
</feature>
<evidence type="ECO:0000256" key="4">
    <source>
        <dbReference type="ARBA" id="ARBA00023136"/>
    </source>
</evidence>
<dbReference type="AlphaFoldDB" id="A0AAW5BWC4"/>
<feature type="domain" description="O-antigen ligase-related" evidence="6">
    <location>
        <begin position="189"/>
        <end position="332"/>
    </location>
</feature>
<dbReference type="EMBL" id="JAKNGE010000033">
    <property type="protein sequence ID" value="MCG4748177.1"/>
    <property type="molecule type" value="Genomic_DNA"/>
</dbReference>
<dbReference type="RefSeq" id="WP_165642113.1">
    <property type="nucleotide sequence ID" value="NZ_JAKNGE010000033.1"/>
</dbReference>
<feature type="transmembrane region" description="Helical" evidence="5">
    <location>
        <begin position="62"/>
        <end position="81"/>
    </location>
</feature>
<feature type="transmembrane region" description="Helical" evidence="5">
    <location>
        <begin position="32"/>
        <end position="50"/>
    </location>
</feature>
<evidence type="ECO:0000256" key="1">
    <source>
        <dbReference type="ARBA" id="ARBA00004141"/>
    </source>
</evidence>
<keyword evidence="7" id="KW-0436">Ligase</keyword>
<evidence type="ECO:0000259" key="6">
    <source>
        <dbReference type="Pfam" id="PF04932"/>
    </source>
</evidence>
<dbReference type="Pfam" id="PF04932">
    <property type="entry name" value="Wzy_C"/>
    <property type="match status" value="1"/>
</dbReference>
<dbReference type="GO" id="GO:0016874">
    <property type="term" value="F:ligase activity"/>
    <property type="evidence" value="ECO:0007669"/>
    <property type="project" value="UniProtKB-KW"/>
</dbReference>
<evidence type="ECO:0000256" key="2">
    <source>
        <dbReference type="ARBA" id="ARBA00022692"/>
    </source>
</evidence>
<dbReference type="PANTHER" id="PTHR37422:SF17">
    <property type="entry name" value="O-ANTIGEN LIGASE"/>
    <property type="match status" value="1"/>
</dbReference>
<dbReference type="GO" id="GO:0016020">
    <property type="term" value="C:membrane"/>
    <property type="evidence" value="ECO:0007669"/>
    <property type="project" value="UniProtKB-SubCell"/>
</dbReference>
<comment type="subcellular location">
    <subcellularLocation>
        <location evidence="1">Membrane</location>
        <topology evidence="1">Multi-pass membrane protein</topology>
    </subcellularLocation>
</comment>
<evidence type="ECO:0000313" key="7">
    <source>
        <dbReference type="EMBL" id="MCG4748177.1"/>
    </source>
</evidence>
<feature type="transmembrane region" description="Helical" evidence="5">
    <location>
        <begin position="224"/>
        <end position="242"/>
    </location>
</feature>